<dbReference type="Pfam" id="PF01968">
    <property type="entry name" value="Hydantoinase_A"/>
    <property type="match status" value="1"/>
</dbReference>
<dbReference type="OrthoDB" id="1792672at2"/>
<dbReference type="RefSeq" id="WP_128776276.1">
    <property type="nucleotide sequence ID" value="NZ_RYFI01000003.1"/>
</dbReference>
<evidence type="ECO:0000313" key="3">
    <source>
        <dbReference type="Proteomes" id="UP000289708"/>
    </source>
</evidence>
<dbReference type="EMBL" id="RYFI01000003">
    <property type="protein sequence ID" value="RXF74626.1"/>
    <property type="molecule type" value="Genomic_DNA"/>
</dbReference>
<keyword evidence="3" id="KW-1185">Reference proteome</keyword>
<feature type="domain" description="Hydantoinase A/oxoprolinase" evidence="1">
    <location>
        <begin position="59"/>
        <end position="308"/>
    </location>
</feature>
<organism evidence="2 3">
    <name type="scientific">Hansschlegelia zhihuaiae</name>
    <dbReference type="NCBI Taxonomy" id="405005"/>
    <lineage>
        <taxon>Bacteria</taxon>
        <taxon>Pseudomonadati</taxon>
        <taxon>Pseudomonadota</taxon>
        <taxon>Alphaproteobacteria</taxon>
        <taxon>Hyphomicrobiales</taxon>
        <taxon>Methylopilaceae</taxon>
        <taxon>Hansschlegelia</taxon>
    </lineage>
</organism>
<dbReference type="Proteomes" id="UP000289708">
    <property type="component" value="Unassembled WGS sequence"/>
</dbReference>
<dbReference type="GO" id="GO:0016787">
    <property type="term" value="F:hydrolase activity"/>
    <property type="evidence" value="ECO:0007669"/>
    <property type="project" value="InterPro"/>
</dbReference>
<reference evidence="2 3" key="1">
    <citation type="submission" date="2018-12" db="EMBL/GenBank/DDBJ databases">
        <title>bacterium Hansschlegelia zhihuaiae S113.</title>
        <authorList>
            <person name="He J."/>
        </authorList>
    </citation>
    <scope>NUCLEOTIDE SEQUENCE [LARGE SCALE GENOMIC DNA]</scope>
    <source>
        <strain evidence="2 3">S 113</strain>
    </source>
</reference>
<name>A0A4Q0MNL3_9HYPH</name>
<dbReference type="InterPro" id="IPR002756">
    <property type="entry name" value="MfnF"/>
</dbReference>
<evidence type="ECO:0000259" key="1">
    <source>
        <dbReference type="Pfam" id="PF01968"/>
    </source>
</evidence>
<sequence>MSPVLGWDVGGAHLKLARFGADGRLEAVRVAACPLWRGLDELDVAIETLAPDIAADAASAVTMTGELVDLWPDRASGVAAIVERLGARLGPARLTIYAGPRGFVGVDHAASVWPDVASANWRATAEALAAEGGAGLLIDVGSTTADLIPFGKGETLARGATDAGRMAAEELVYLGVARTPVMAIAPRLPFDGAWIAPMAEHFATSADVFRLTGDLPEGADLHPAADGGPKTVEASARRLLRMAGADLDPARPGQARALAGFLAETCLRRLADAAAMILSRAEAPASPVFHGAGVGRFLAERVARRLGLLYRDVGQAWTDDPSLAGQASDCAPAVAVGRLLMARRA</sequence>
<proteinExistence type="predicted"/>
<accession>A0A4Q0MNL3</accession>
<gene>
    <name evidence="2" type="ORF">EK403_04315</name>
</gene>
<evidence type="ECO:0000313" key="2">
    <source>
        <dbReference type="EMBL" id="RXF74626.1"/>
    </source>
</evidence>
<dbReference type="AlphaFoldDB" id="A0A4Q0MNL3"/>
<protein>
    <submittedName>
        <fullName evidence="2">S-layer protein</fullName>
    </submittedName>
</protein>
<dbReference type="InterPro" id="IPR002821">
    <property type="entry name" value="Hydantoinase_A"/>
</dbReference>
<comment type="caution">
    <text evidence="2">The sequence shown here is derived from an EMBL/GenBank/DDBJ whole genome shotgun (WGS) entry which is preliminary data.</text>
</comment>
<dbReference type="Gene3D" id="3.30.420.40">
    <property type="match status" value="1"/>
</dbReference>
<dbReference type="NCBIfam" id="TIGR03123">
    <property type="entry name" value="one_C_unchar_1"/>
    <property type="match status" value="1"/>
</dbReference>
<dbReference type="Gene3D" id="3.30.420.190">
    <property type="entry name" value="conserved archaeal protein q6m145"/>
    <property type="match status" value="1"/>
</dbReference>